<accession>A0A399EYK7</accession>
<organism evidence="10 11">
    <name type="scientific">Meiothermus luteus</name>
    <dbReference type="NCBI Taxonomy" id="2026184"/>
    <lineage>
        <taxon>Bacteria</taxon>
        <taxon>Thermotogati</taxon>
        <taxon>Deinococcota</taxon>
        <taxon>Deinococci</taxon>
        <taxon>Thermales</taxon>
        <taxon>Thermaceae</taxon>
        <taxon>Meiothermus</taxon>
    </lineage>
</organism>
<keyword evidence="11" id="KW-1185">Reference proteome</keyword>
<keyword evidence="3" id="KW-0813">Transport</keyword>
<feature type="transmembrane region" description="Helical" evidence="8">
    <location>
        <begin position="69"/>
        <end position="88"/>
    </location>
</feature>
<dbReference type="GO" id="GO:0005886">
    <property type="term" value="C:plasma membrane"/>
    <property type="evidence" value="ECO:0007669"/>
    <property type="project" value="UniProtKB-SubCell"/>
</dbReference>
<feature type="domain" description="Major facilitator superfamily (MFS) profile" evidence="9">
    <location>
        <begin position="36"/>
        <end position="421"/>
    </location>
</feature>
<proteinExistence type="inferred from homology"/>
<feature type="transmembrane region" description="Helical" evidence="8">
    <location>
        <begin position="394"/>
        <end position="418"/>
    </location>
</feature>
<reference evidence="10 11" key="1">
    <citation type="submission" date="2018-08" db="EMBL/GenBank/DDBJ databases">
        <title>Meiothermus luteus KCTC 52599 genome sequencing project.</title>
        <authorList>
            <person name="Da Costa M.S."/>
            <person name="Albuquerque L."/>
            <person name="Raposo P."/>
            <person name="Froufe H.J.C."/>
            <person name="Barroso C.S."/>
            <person name="Egas C."/>
        </authorList>
    </citation>
    <scope>NUCLEOTIDE SEQUENCE [LARGE SCALE GENOMIC DNA]</scope>
    <source>
        <strain evidence="10 11">KCTC 52599</strain>
    </source>
</reference>
<evidence type="ECO:0000313" key="10">
    <source>
        <dbReference type="EMBL" id="RIH88476.1"/>
    </source>
</evidence>
<dbReference type="InterPro" id="IPR004812">
    <property type="entry name" value="Efflux_drug-R_Bcr/CmlA"/>
</dbReference>
<dbReference type="CDD" id="cd17320">
    <property type="entry name" value="MFS_MdfA_MDR_like"/>
    <property type="match status" value="1"/>
</dbReference>
<dbReference type="InterPro" id="IPR036259">
    <property type="entry name" value="MFS_trans_sf"/>
</dbReference>
<evidence type="ECO:0000256" key="8">
    <source>
        <dbReference type="SAM" id="Phobius"/>
    </source>
</evidence>
<keyword evidence="6 8" id="KW-1133">Transmembrane helix</keyword>
<evidence type="ECO:0000313" key="11">
    <source>
        <dbReference type="Proteomes" id="UP000265800"/>
    </source>
</evidence>
<dbReference type="SUPFAM" id="SSF103473">
    <property type="entry name" value="MFS general substrate transporter"/>
    <property type="match status" value="1"/>
</dbReference>
<gene>
    <name evidence="10" type="primary">bcr</name>
    <name evidence="10" type="ORF">Mlute_00603</name>
</gene>
<feature type="transmembrane region" description="Helical" evidence="8">
    <location>
        <begin position="238"/>
        <end position="256"/>
    </location>
</feature>
<dbReference type="PANTHER" id="PTHR23502:SF132">
    <property type="entry name" value="POLYAMINE TRANSPORTER 2-RELATED"/>
    <property type="match status" value="1"/>
</dbReference>
<evidence type="ECO:0000256" key="2">
    <source>
        <dbReference type="ARBA" id="ARBA00006236"/>
    </source>
</evidence>
<feature type="transmembrane region" description="Helical" evidence="8">
    <location>
        <begin position="100"/>
        <end position="119"/>
    </location>
</feature>
<dbReference type="GO" id="GO:1990961">
    <property type="term" value="P:xenobiotic detoxification by transmembrane export across the plasma membrane"/>
    <property type="evidence" value="ECO:0007669"/>
    <property type="project" value="InterPro"/>
</dbReference>
<feature type="transmembrane region" description="Helical" evidence="8">
    <location>
        <begin position="158"/>
        <end position="182"/>
    </location>
</feature>
<dbReference type="GO" id="GO:0042910">
    <property type="term" value="F:xenobiotic transmembrane transporter activity"/>
    <property type="evidence" value="ECO:0007669"/>
    <property type="project" value="InterPro"/>
</dbReference>
<dbReference type="NCBIfam" id="TIGR00710">
    <property type="entry name" value="efflux_Bcr_CflA"/>
    <property type="match status" value="1"/>
</dbReference>
<dbReference type="FunFam" id="1.20.1720.10:FF:000005">
    <property type="entry name" value="Bcr/CflA family efflux transporter"/>
    <property type="match status" value="1"/>
</dbReference>
<evidence type="ECO:0000256" key="6">
    <source>
        <dbReference type="ARBA" id="ARBA00022989"/>
    </source>
</evidence>
<protein>
    <submittedName>
        <fullName evidence="10">Bicyclomycin resistance protein</fullName>
    </submittedName>
</protein>
<feature type="transmembrane region" description="Helical" evidence="8">
    <location>
        <begin position="188"/>
        <end position="208"/>
    </location>
</feature>
<name>A0A399EYK7_9DEIN</name>
<feature type="transmembrane region" description="Helical" evidence="8">
    <location>
        <begin position="303"/>
        <end position="324"/>
    </location>
</feature>
<evidence type="ECO:0000256" key="4">
    <source>
        <dbReference type="ARBA" id="ARBA00022475"/>
    </source>
</evidence>
<dbReference type="Gene3D" id="1.20.1720.10">
    <property type="entry name" value="Multidrug resistance protein D"/>
    <property type="match status" value="1"/>
</dbReference>
<dbReference type="PANTHER" id="PTHR23502">
    <property type="entry name" value="MAJOR FACILITATOR SUPERFAMILY"/>
    <property type="match status" value="1"/>
</dbReference>
<keyword evidence="4" id="KW-1003">Cell membrane</keyword>
<keyword evidence="7 8" id="KW-0472">Membrane</keyword>
<dbReference type="InterPro" id="IPR011701">
    <property type="entry name" value="MFS"/>
</dbReference>
<comment type="subcellular location">
    <subcellularLocation>
        <location evidence="1">Cell membrane</location>
        <topology evidence="1">Multi-pass membrane protein</topology>
    </subcellularLocation>
</comment>
<dbReference type="Proteomes" id="UP000265800">
    <property type="component" value="Unassembled WGS sequence"/>
</dbReference>
<dbReference type="PROSITE" id="PS50850">
    <property type="entry name" value="MFS"/>
    <property type="match status" value="1"/>
</dbReference>
<feature type="transmembrane region" description="Helical" evidence="8">
    <location>
        <begin position="33"/>
        <end position="49"/>
    </location>
</feature>
<dbReference type="OrthoDB" id="9810492at2"/>
<dbReference type="EMBL" id="QWKZ01000012">
    <property type="protein sequence ID" value="RIH88476.1"/>
    <property type="molecule type" value="Genomic_DNA"/>
</dbReference>
<evidence type="ECO:0000259" key="9">
    <source>
        <dbReference type="PROSITE" id="PS50850"/>
    </source>
</evidence>
<dbReference type="Pfam" id="PF07690">
    <property type="entry name" value="MFS_1"/>
    <property type="match status" value="1"/>
</dbReference>
<comment type="similarity">
    <text evidence="2">Belongs to the major facilitator superfamily. Bcr/CmlA family.</text>
</comment>
<dbReference type="NCBIfam" id="NF008314">
    <property type="entry name" value="PRK11102.1"/>
    <property type="match status" value="1"/>
</dbReference>
<feature type="transmembrane region" description="Helical" evidence="8">
    <location>
        <begin position="125"/>
        <end position="146"/>
    </location>
</feature>
<feature type="transmembrane region" description="Helical" evidence="8">
    <location>
        <begin position="330"/>
        <end position="347"/>
    </location>
</feature>
<evidence type="ECO:0000256" key="7">
    <source>
        <dbReference type="ARBA" id="ARBA00023136"/>
    </source>
</evidence>
<dbReference type="AlphaFoldDB" id="A0A399EYK7"/>
<feature type="transmembrane region" description="Helical" evidence="8">
    <location>
        <begin position="368"/>
        <end position="388"/>
    </location>
</feature>
<comment type="caution">
    <text evidence="10">The sequence shown here is derived from an EMBL/GenBank/DDBJ whole genome shotgun (WGS) entry which is preliminary data.</text>
</comment>
<evidence type="ECO:0000256" key="1">
    <source>
        <dbReference type="ARBA" id="ARBA00004651"/>
    </source>
</evidence>
<keyword evidence="5 8" id="KW-0812">Transmembrane</keyword>
<sequence length="428" mass="45217">MTLCPLRPWYTQGQRFCALFWGNSVEPASKTPSLGLIFILGALAAYGPLSTDLYMPALPTIAQEFQNPQAHQTMAVYFLGLSLGQLLYGPLSDRLGRRRPLLVGSGLFVLASLGCALAPSMPLLVFFRFLQALGGSVGMVTTLAIVRDLFRGRQAAQVISYLTLVMGAAPILAPLVGGQILLYLDWRAIFVLLALFGLLCLGLVGLALPETHPPARRTQSPLWAALGDYIRLLRERAFLAYALPNSLMGAGFFTYLSAASPVFIGVYGVSPQHFGFIFGLNAFGLILSSQLNALLLKRRSSRRILVGAMGLMVGAALGLVLAAATGLGGMLGVWAALFVCVGGMGLVRPNAQALAMEPYPERAGLASSLLGALGSSAGALAGSLLGLFPEASALPMALIIAVCYILALGLFGVFQLLLRTSSQNLLRS</sequence>
<evidence type="ECO:0000256" key="3">
    <source>
        <dbReference type="ARBA" id="ARBA00022448"/>
    </source>
</evidence>
<dbReference type="InterPro" id="IPR020846">
    <property type="entry name" value="MFS_dom"/>
</dbReference>
<feature type="transmembrane region" description="Helical" evidence="8">
    <location>
        <begin position="276"/>
        <end position="296"/>
    </location>
</feature>
<evidence type="ECO:0000256" key="5">
    <source>
        <dbReference type="ARBA" id="ARBA00022692"/>
    </source>
</evidence>